<feature type="compositionally biased region" description="Basic and acidic residues" evidence="1">
    <location>
        <begin position="120"/>
        <end position="146"/>
    </location>
</feature>
<name>A0A4U5P0Q0_STECR</name>
<protein>
    <submittedName>
        <fullName evidence="3">Uncharacterized protein</fullName>
    </submittedName>
</protein>
<feature type="compositionally biased region" description="Basic and acidic residues" evidence="1">
    <location>
        <begin position="153"/>
        <end position="173"/>
    </location>
</feature>
<dbReference type="Proteomes" id="UP000298663">
    <property type="component" value="Unassembled WGS sequence"/>
</dbReference>
<dbReference type="AlphaFoldDB" id="A0A4U5P0Q0"/>
<accession>A0A4U5P0Q0</accession>
<feature type="transmembrane region" description="Helical" evidence="2">
    <location>
        <begin position="12"/>
        <end position="30"/>
    </location>
</feature>
<dbReference type="OrthoDB" id="5900949at2759"/>
<gene>
    <name evidence="3" type="ORF">L596_013611</name>
</gene>
<evidence type="ECO:0000313" key="4">
    <source>
        <dbReference type="Proteomes" id="UP000298663"/>
    </source>
</evidence>
<sequence length="181" mass="18978">MTPAMFNPVDIVPAAAAFVGSATMISALVVQCSSKKKAAKATTPVAAKPDPPPAPASNAGPPSFAPQAAVVTPSPPNEESPVAPKPEAVPAAPKSELKKLDKTQTGDPEPPKTEGGGNEAKTKDDEDTFEQHKPQAREAKRAKEIVSKQPVPKHREDYKTFNKKNMPESDFDKTMSGVGGV</sequence>
<keyword evidence="2" id="KW-0472">Membrane</keyword>
<reference evidence="3 4" key="2">
    <citation type="journal article" date="2019" name="G3 (Bethesda)">
        <title>Hybrid Assembly of the Genome of the Entomopathogenic Nematode Steinernema carpocapsae Identifies the X-Chromosome.</title>
        <authorList>
            <person name="Serra L."/>
            <person name="Macchietto M."/>
            <person name="Macias-Munoz A."/>
            <person name="McGill C.J."/>
            <person name="Rodriguez I.M."/>
            <person name="Rodriguez B."/>
            <person name="Murad R."/>
            <person name="Mortazavi A."/>
        </authorList>
    </citation>
    <scope>NUCLEOTIDE SEQUENCE [LARGE SCALE GENOMIC DNA]</scope>
    <source>
        <strain evidence="3 4">ALL</strain>
    </source>
</reference>
<evidence type="ECO:0000256" key="1">
    <source>
        <dbReference type="SAM" id="MobiDB-lite"/>
    </source>
</evidence>
<reference evidence="3 4" key="1">
    <citation type="journal article" date="2015" name="Genome Biol.">
        <title>Comparative genomics of Steinernema reveals deeply conserved gene regulatory networks.</title>
        <authorList>
            <person name="Dillman A.R."/>
            <person name="Macchietto M."/>
            <person name="Porter C.F."/>
            <person name="Rogers A."/>
            <person name="Williams B."/>
            <person name="Antoshechkin I."/>
            <person name="Lee M.M."/>
            <person name="Goodwin Z."/>
            <person name="Lu X."/>
            <person name="Lewis E.E."/>
            <person name="Goodrich-Blair H."/>
            <person name="Stock S.P."/>
            <person name="Adams B.J."/>
            <person name="Sternberg P.W."/>
            <person name="Mortazavi A."/>
        </authorList>
    </citation>
    <scope>NUCLEOTIDE SEQUENCE [LARGE SCALE GENOMIC DNA]</scope>
    <source>
        <strain evidence="3 4">ALL</strain>
    </source>
</reference>
<organism evidence="3 4">
    <name type="scientific">Steinernema carpocapsae</name>
    <name type="common">Entomopathogenic nematode</name>
    <dbReference type="NCBI Taxonomy" id="34508"/>
    <lineage>
        <taxon>Eukaryota</taxon>
        <taxon>Metazoa</taxon>
        <taxon>Ecdysozoa</taxon>
        <taxon>Nematoda</taxon>
        <taxon>Chromadorea</taxon>
        <taxon>Rhabditida</taxon>
        <taxon>Tylenchina</taxon>
        <taxon>Panagrolaimomorpha</taxon>
        <taxon>Strongyloidoidea</taxon>
        <taxon>Steinernematidae</taxon>
        <taxon>Steinernema</taxon>
    </lineage>
</organism>
<comment type="caution">
    <text evidence="3">The sequence shown here is derived from an EMBL/GenBank/DDBJ whole genome shotgun (WGS) entry which is preliminary data.</text>
</comment>
<feature type="compositionally biased region" description="Low complexity" evidence="1">
    <location>
        <begin position="56"/>
        <end position="66"/>
    </location>
</feature>
<evidence type="ECO:0000313" key="3">
    <source>
        <dbReference type="EMBL" id="TKR89518.1"/>
    </source>
</evidence>
<keyword evidence="2" id="KW-1133">Transmembrane helix</keyword>
<dbReference type="EMBL" id="AZBU02000003">
    <property type="protein sequence ID" value="TKR89518.1"/>
    <property type="molecule type" value="Genomic_DNA"/>
</dbReference>
<keyword evidence="2" id="KW-0812">Transmembrane</keyword>
<feature type="compositionally biased region" description="Low complexity" evidence="1">
    <location>
        <begin position="79"/>
        <end position="94"/>
    </location>
</feature>
<keyword evidence="4" id="KW-1185">Reference proteome</keyword>
<evidence type="ECO:0000256" key="2">
    <source>
        <dbReference type="SAM" id="Phobius"/>
    </source>
</evidence>
<feature type="compositionally biased region" description="Basic and acidic residues" evidence="1">
    <location>
        <begin position="95"/>
        <end position="112"/>
    </location>
</feature>
<proteinExistence type="predicted"/>
<feature type="region of interest" description="Disordered" evidence="1">
    <location>
        <begin position="34"/>
        <end position="181"/>
    </location>
</feature>